<dbReference type="InterPro" id="IPR003488">
    <property type="entry name" value="DprA"/>
</dbReference>
<proteinExistence type="inferred from homology"/>
<dbReference type="PANTHER" id="PTHR43022">
    <property type="entry name" value="PROTEIN SMF"/>
    <property type="match status" value="1"/>
</dbReference>
<keyword evidence="4" id="KW-1185">Reference proteome</keyword>
<name>A0ABZ2TMB2_9BACT</name>
<feature type="domain" description="Smf/DprA SLOG" evidence="2">
    <location>
        <begin position="50"/>
        <end position="247"/>
    </location>
</feature>
<dbReference type="SUPFAM" id="SSF102405">
    <property type="entry name" value="MCP/YpsA-like"/>
    <property type="match status" value="1"/>
</dbReference>
<evidence type="ECO:0000313" key="3">
    <source>
        <dbReference type="EMBL" id="WYM97598.1"/>
    </source>
</evidence>
<accession>A0ABZ2TMB2</accession>
<protein>
    <submittedName>
        <fullName evidence="3">DNA-processing protein DprA</fullName>
    </submittedName>
</protein>
<evidence type="ECO:0000259" key="2">
    <source>
        <dbReference type="Pfam" id="PF02481"/>
    </source>
</evidence>
<gene>
    <name evidence="3" type="ORF">LQ356_01730</name>
</gene>
<dbReference type="PANTHER" id="PTHR43022:SF1">
    <property type="entry name" value="PROTEIN SMF"/>
    <property type="match status" value="1"/>
</dbReference>
<reference evidence="3" key="1">
    <citation type="submission" date="2021-11" db="EMBL/GenBank/DDBJ databases">
        <title>The first genome sequence of unculturable Mycoplasma faucium obtained by de novo assembly of metagenomic reads.</title>
        <authorList>
            <person name="Sabat A.J."/>
            <person name="Bathoorn E."/>
            <person name="Akkerboom V."/>
            <person name="Friedrich A.W."/>
        </authorList>
    </citation>
    <scope>NUCLEOTIDE SEQUENCE [LARGE SCALE GENOMIC DNA]</scope>
    <source>
        <strain evidence="3">UMCG-MFM1</strain>
    </source>
</reference>
<evidence type="ECO:0000256" key="1">
    <source>
        <dbReference type="ARBA" id="ARBA00006525"/>
    </source>
</evidence>
<dbReference type="Gene3D" id="3.40.50.450">
    <property type="match status" value="1"/>
</dbReference>
<dbReference type="RefSeq" id="WP_405312143.1">
    <property type="nucleotide sequence ID" value="NZ_CP088155.1"/>
</dbReference>
<dbReference type="Pfam" id="PF02481">
    <property type="entry name" value="DNA_processg_A"/>
    <property type="match status" value="1"/>
</dbReference>
<organism evidence="3 4">
    <name type="scientific">Metamycoplasma faucium</name>
    <dbReference type="NCBI Taxonomy" id="56142"/>
    <lineage>
        <taxon>Bacteria</taxon>
        <taxon>Bacillati</taxon>
        <taxon>Mycoplasmatota</taxon>
        <taxon>Mycoplasmoidales</taxon>
        <taxon>Metamycoplasmataceae</taxon>
        <taxon>Metamycoplasma</taxon>
    </lineage>
</organism>
<dbReference type="InterPro" id="IPR057666">
    <property type="entry name" value="DrpA_SLOG"/>
</dbReference>
<comment type="similarity">
    <text evidence="1">Belongs to the DprA/Smf family.</text>
</comment>
<dbReference type="EMBL" id="CP088155">
    <property type="protein sequence ID" value="WYM97598.1"/>
    <property type="molecule type" value="Genomic_DNA"/>
</dbReference>
<evidence type="ECO:0000313" key="4">
    <source>
        <dbReference type="Proteomes" id="UP001622612"/>
    </source>
</evidence>
<sequence length="254" mass="29594">MNYYLLYFSEKYNGNWDQIYEALKYHEIVPKEEIEKLKIRKWVNGENFFTILDEEYYPKTFSALKKPPFLMYYKGNINLLKLVKKIHITGNYETSYIDKYLEEIKSLPNDCIIINGNWKGIDKLIINVALNTNKKVILIAPCGINNNFFDKNLLEVNLDNLLIISEYPFDYHVSKKTLSARNRLMAALSNSLVLLASKDKILYPLIDSFLNLGKEVYCFSPESNDKINENINLINNGAELITSLDKPLHDNFLI</sequence>
<dbReference type="Proteomes" id="UP001622612">
    <property type="component" value="Chromosome"/>
</dbReference>